<evidence type="ECO:0000313" key="3">
    <source>
        <dbReference type="Proteomes" id="UP000632138"/>
    </source>
</evidence>
<dbReference type="Proteomes" id="UP000632138">
    <property type="component" value="Unassembled WGS sequence"/>
</dbReference>
<protein>
    <submittedName>
        <fullName evidence="2">Helix-turn-helix transcriptional regulator</fullName>
    </submittedName>
</protein>
<dbReference type="EMBL" id="JAENHP010000001">
    <property type="protein sequence ID" value="MBM2614468.1"/>
    <property type="molecule type" value="Genomic_DNA"/>
</dbReference>
<dbReference type="PROSITE" id="PS50943">
    <property type="entry name" value="HTH_CROC1"/>
    <property type="match status" value="1"/>
</dbReference>
<organism evidence="2 3">
    <name type="scientific">Paractinoplanes ovalisporus</name>
    <dbReference type="NCBI Taxonomy" id="2810368"/>
    <lineage>
        <taxon>Bacteria</taxon>
        <taxon>Bacillati</taxon>
        <taxon>Actinomycetota</taxon>
        <taxon>Actinomycetes</taxon>
        <taxon>Micromonosporales</taxon>
        <taxon>Micromonosporaceae</taxon>
        <taxon>Paractinoplanes</taxon>
    </lineage>
</organism>
<feature type="domain" description="HTH cro/C1-type" evidence="1">
    <location>
        <begin position="15"/>
        <end position="70"/>
    </location>
</feature>
<dbReference type="CDD" id="cd00093">
    <property type="entry name" value="HTH_XRE"/>
    <property type="match status" value="1"/>
</dbReference>
<dbReference type="SMART" id="SM00530">
    <property type="entry name" value="HTH_XRE"/>
    <property type="match status" value="1"/>
</dbReference>
<dbReference type="RefSeq" id="WP_203374357.1">
    <property type="nucleotide sequence ID" value="NZ_JAENHP010000001.1"/>
</dbReference>
<sequence length="398" mass="41967">MTLRSSAGSPVGARIRARRLTRGWSVRFAASRAGISHATWSRIERGLQAADNRFTLGAIAEALECSPSELAGAPVPAADRQALAGVEALRQALIDIDLSEPADRVAPPLDDLARTVDLAESLLQACDYAGATRLLCELLRDLHAETAGPESGRALRLLCVAAHVASSSLRNLGLPADAWVAAERCQEAADAAADPVLRGFAAYTRASAASVAGSNQRALTLAERAADDLGRHVARTGGAEVLGALHLMCALASQGAGRLDESRAWSSGAAVLAARTGETKTLGLFFGPTNVDIWRISIEVEDGDPGHAVQIARRTSPGALPVGLRQVFLYADTARALTQLSGHDREAVRLLLNAERIAPQHVHRSAEVRDAVHTLLGRSRLRSGGAELRALSERMQVA</sequence>
<comment type="caution">
    <text evidence="2">The sequence shown here is derived from an EMBL/GenBank/DDBJ whole genome shotgun (WGS) entry which is preliminary data.</text>
</comment>
<dbReference type="Gene3D" id="1.10.260.40">
    <property type="entry name" value="lambda repressor-like DNA-binding domains"/>
    <property type="match status" value="1"/>
</dbReference>
<accession>A0ABS2A595</accession>
<reference evidence="2 3" key="1">
    <citation type="submission" date="2021-01" db="EMBL/GenBank/DDBJ databases">
        <title>Actinoplanes sp. nov. LDG1-06 isolated from lichen.</title>
        <authorList>
            <person name="Saeng-In P."/>
            <person name="Phongsopitanun W."/>
            <person name="Kanchanasin P."/>
            <person name="Yuki M."/>
            <person name="Kudo T."/>
            <person name="Ohkuma M."/>
            <person name="Tanasupawat S."/>
        </authorList>
    </citation>
    <scope>NUCLEOTIDE SEQUENCE [LARGE SCALE GENOMIC DNA]</scope>
    <source>
        <strain evidence="2 3">LDG1-06</strain>
    </source>
</reference>
<gene>
    <name evidence="2" type="ORF">JIG36_02700</name>
</gene>
<keyword evidence="3" id="KW-1185">Reference proteome</keyword>
<dbReference type="InterPro" id="IPR010982">
    <property type="entry name" value="Lambda_DNA-bd_dom_sf"/>
</dbReference>
<evidence type="ECO:0000313" key="2">
    <source>
        <dbReference type="EMBL" id="MBM2614468.1"/>
    </source>
</evidence>
<dbReference type="InterPro" id="IPR001387">
    <property type="entry name" value="Cro/C1-type_HTH"/>
</dbReference>
<dbReference type="Pfam" id="PF13560">
    <property type="entry name" value="HTH_31"/>
    <property type="match status" value="1"/>
</dbReference>
<proteinExistence type="predicted"/>
<evidence type="ECO:0000259" key="1">
    <source>
        <dbReference type="PROSITE" id="PS50943"/>
    </source>
</evidence>
<name>A0ABS2A595_9ACTN</name>
<dbReference type="SUPFAM" id="SSF47413">
    <property type="entry name" value="lambda repressor-like DNA-binding domains"/>
    <property type="match status" value="1"/>
</dbReference>